<dbReference type="InterPro" id="IPR004326">
    <property type="entry name" value="Mlo"/>
</dbReference>
<keyword evidence="7" id="KW-0568">Pathogenesis-related protein</keyword>
<name>A0AAN7PSJ7_9MYRT</name>
<comment type="subcellular location">
    <subcellularLocation>
        <location evidence="1">Membrane</location>
        <topology evidence="1">Multi-pass membrane protein</topology>
    </subcellularLocation>
</comment>
<feature type="compositionally biased region" description="Basic and acidic residues" evidence="8">
    <location>
        <begin position="230"/>
        <end position="250"/>
    </location>
</feature>
<evidence type="ECO:0000256" key="5">
    <source>
        <dbReference type="ARBA" id="ARBA00022989"/>
    </source>
</evidence>
<proteinExistence type="inferred from homology"/>
<evidence type="ECO:0000256" key="4">
    <source>
        <dbReference type="ARBA" id="ARBA00022821"/>
    </source>
</evidence>
<gene>
    <name evidence="9" type="ORF">SAY87_021877</name>
</gene>
<accession>A0AAN7PSJ7</accession>
<keyword evidence="6" id="KW-0472">Membrane</keyword>
<evidence type="ECO:0000313" key="10">
    <source>
        <dbReference type="Proteomes" id="UP001345219"/>
    </source>
</evidence>
<dbReference type="AlphaFoldDB" id="A0AAN7PSJ7"/>
<dbReference type="EMBL" id="JAXIOK010000016">
    <property type="protein sequence ID" value="KAK4753079.1"/>
    <property type="molecule type" value="Genomic_DNA"/>
</dbReference>
<evidence type="ECO:0000256" key="6">
    <source>
        <dbReference type="ARBA" id="ARBA00023136"/>
    </source>
</evidence>
<reference evidence="9 10" key="1">
    <citation type="journal article" date="2023" name="Hortic Res">
        <title>Pangenome of water caltrop reveals structural variations and asymmetric subgenome divergence after allopolyploidization.</title>
        <authorList>
            <person name="Zhang X."/>
            <person name="Chen Y."/>
            <person name="Wang L."/>
            <person name="Yuan Y."/>
            <person name="Fang M."/>
            <person name="Shi L."/>
            <person name="Lu R."/>
            <person name="Comes H.P."/>
            <person name="Ma Y."/>
            <person name="Chen Y."/>
            <person name="Huang G."/>
            <person name="Zhou Y."/>
            <person name="Zheng Z."/>
            <person name="Qiu Y."/>
        </authorList>
    </citation>
    <scope>NUCLEOTIDE SEQUENCE [LARGE SCALE GENOMIC DNA]</scope>
    <source>
        <tissue evidence="9">Roots</tissue>
    </source>
</reference>
<dbReference type="PANTHER" id="PTHR31942">
    <property type="entry name" value="MLO-LIKE PROTEIN 1"/>
    <property type="match status" value="1"/>
</dbReference>
<evidence type="ECO:0000256" key="7">
    <source>
        <dbReference type="ARBA" id="ARBA00023265"/>
    </source>
</evidence>
<evidence type="ECO:0000313" key="9">
    <source>
        <dbReference type="EMBL" id="KAK4753079.1"/>
    </source>
</evidence>
<evidence type="ECO:0000256" key="3">
    <source>
        <dbReference type="ARBA" id="ARBA00022692"/>
    </source>
</evidence>
<comment type="similarity">
    <text evidence="2">Belongs to the MLO family.</text>
</comment>
<feature type="region of interest" description="Disordered" evidence="8">
    <location>
        <begin position="228"/>
        <end position="250"/>
    </location>
</feature>
<keyword evidence="10" id="KW-1185">Reference proteome</keyword>
<sequence length="250" mass="27859">MNPTEINRIEKPLTIKLVIHETSFVRDHVVGIKSAFLFYIVCFFRQSYRSVCRADYLTMGHGFVTSSSVGFCRDLPAIDSQWMGSDVLLIDPAASECIRDNVFLLDMGKWSWHVAPWNGIRTARCSSYSNGTVYAFNLAGDGLAAEVVCSYITFPLYALVSQMGSTMKRSIFDEQTSKALMQWHMKAVQKKNETKLGDSPVHSPTKARLRLGKGGSIEDAANITASVDVSGREQQQHNQGYHEHDLLTGP</sequence>
<dbReference type="GO" id="GO:0016020">
    <property type="term" value="C:membrane"/>
    <property type="evidence" value="ECO:0007669"/>
    <property type="project" value="UniProtKB-SubCell"/>
</dbReference>
<organism evidence="9 10">
    <name type="scientific">Trapa incisa</name>
    <dbReference type="NCBI Taxonomy" id="236973"/>
    <lineage>
        <taxon>Eukaryota</taxon>
        <taxon>Viridiplantae</taxon>
        <taxon>Streptophyta</taxon>
        <taxon>Embryophyta</taxon>
        <taxon>Tracheophyta</taxon>
        <taxon>Spermatophyta</taxon>
        <taxon>Magnoliopsida</taxon>
        <taxon>eudicotyledons</taxon>
        <taxon>Gunneridae</taxon>
        <taxon>Pentapetalae</taxon>
        <taxon>rosids</taxon>
        <taxon>malvids</taxon>
        <taxon>Myrtales</taxon>
        <taxon>Lythraceae</taxon>
        <taxon>Trapa</taxon>
    </lineage>
</organism>
<comment type="caution">
    <text evidence="9">The sequence shown here is derived from an EMBL/GenBank/DDBJ whole genome shotgun (WGS) entry which is preliminary data.</text>
</comment>
<dbReference type="GO" id="GO:0006952">
    <property type="term" value="P:defense response"/>
    <property type="evidence" value="ECO:0007669"/>
    <property type="project" value="UniProtKB-KW"/>
</dbReference>
<dbReference type="PANTHER" id="PTHR31942:SF53">
    <property type="entry name" value="MLO-LIKE PROTEIN 5-RELATED"/>
    <property type="match status" value="1"/>
</dbReference>
<keyword evidence="4" id="KW-0611">Plant defense</keyword>
<evidence type="ECO:0000256" key="8">
    <source>
        <dbReference type="SAM" id="MobiDB-lite"/>
    </source>
</evidence>
<dbReference type="Proteomes" id="UP001345219">
    <property type="component" value="Chromosome 16"/>
</dbReference>
<evidence type="ECO:0000256" key="2">
    <source>
        <dbReference type="ARBA" id="ARBA00006574"/>
    </source>
</evidence>
<keyword evidence="5" id="KW-1133">Transmembrane helix</keyword>
<dbReference type="Pfam" id="PF03094">
    <property type="entry name" value="Mlo"/>
    <property type="match status" value="2"/>
</dbReference>
<protein>
    <submittedName>
        <fullName evidence="9">Uncharacterized protein</fullName>
    </submittedName>
</protein>
<keyword evidence="3" id="KW-0812">Transmembrane</keyword>
<evidence type="ECO:0000256" key="1">
    <source>
        <dbReference type="ARBA" id="ARBA00004141"/>
    </source>
</evidence>